<evidence type="ECO:0000259" key="1">
    <source>
        <dbReference type="PROSITE" id="PS51186"/>
    </source>
</evidence>
<dbReference type="InterPro" id="IPR000182">
    <property type="entry name" value="GNAT_dom"/>
</dbReference>
<sequence length="154" mass="17985">MDIIWKIKEFEELSNFELYQILQLRINVFMLEQECLYPECDNKDLKGKHLMGYLNNQLVAYARLLPPGVSYPDASIGRVVVHPQCRHLKLGNALMSKAIAQVREDFPNEDIRISAQAHLQGFYERVGFERVSEEYLEDNIPHVEMLFEKEKGLD</sequence>
<dbReference type="Gene3D" id="3.40.630.30">
    <property type="match status" value="1"/>
</dbReference>
<keyword evidence="3" id="KW-1185">Reference proteome</keyword>
<reference evidence="3" key="1">
    <citation type="journal article" date="2019" name="Int. J. Syst. Evol. Microbiol.">
        <title>The Global Catalogue of Microorganisms (GCM) 10K type strain sequencing project: providing services to taxonomists for standard genome sequencing and annotation.</title>
        <authorList>
            <consortium name="The Broad Institute Genomics Platform"/>
            <consortium name="The Broad Institute Genome Sequencing Center for Infectious Disease"/>
            <person name="Wu L."/>
            <person name="Ma J."/>
        </authorList>
    </citation>
    <scope>NUCLEOTIDE SEQUENCE [LARGE SCALE GENOMIC DNA]</scope>
    <source>
        <strain evidence="3">JCM 17858</strain>
    </source>
</reference>
<feature type="domain" description="N-acetyltransferase" evidence="1">
    <location>
        <begin position="8"/>
        <end position="150"/>
    </location>
</feature>
<accession>A0ABP8QVG0</accession>
<comment type="caution">
    <text evidence="2">The sequence shown here is derived from an EMBL/GenBank/DDBJ whole genome shotgun (WGS) entry which is preliminary data.</text>
</comment>
<dbReference type="PROSITE" id="PS51186">
    <property type="entry name" value="GNAT"/>
    <property type="match status" value="1"/>
</dbReference>
<dbReference type="RefSeq" id="WP_345063836.1">
    <property type="nucleotide sequence ID" value="NZ_BAABGR010000004.1"/>
</dbReference>
<dbReference type="Pfam" id="PF13673">
    <property type="entry name" value="Acetyltransf_10"/>
    <property type="match status" value="1"/>
</dbReference>
<protein>
    <submittedName>
        <fullName evidence="2">GNAT family N-acetyltransferase</fullName>
    </submittedName>
</protein>
<dbReference type="CDD" id="cd04301">
    <property type="entry name" value="NAT_SF"/>
    <property type="match status" value="1"/>
</dbReference>
<proteinExistence type="predicted"/>
<organism evidence="2 3">
    <name type="scientific">Sphingobacterium thermophilum</name>
    <dbReference type="NCBI Taxonomy" id="768534"/>
    <lineage>
        <taxon>Bacteria</taxon>
        <taxon>Pseudomonadati</taxon>
        <taxon>Bacteroidota</taxon>
        <taxon>Sphingobacteriia</taxon>
        <taxon>Sphingobacteriales</taxon>
        <taxon>Sphingobacteriaceae</taxon>
        <taxon>Sphingobacterium</taxon>
    </lineage>
</organism>
<gene>
    <name evidence="2" type="ORF">GCM10023173_03400</name>
</gene>
<evidence type="ECO:0000313" key="2">
    <source>
        <dbReference type="EMBL" id="GAA4511112.1"/>
    </source>
</evidence>
<dbReference type="InterPro" id="IPR016181">
    <property type="entry name" value="Acyl_CoA_acyltransferase"/>
</dbReference>
<dbReference type="Proteomes" id="UP001500394">
    <property type="component" value="Unassembled WGS sequence"/>
</dbReference>
<dbReference type="SUPFAM" id="SSF55729">
    <property type="entry name" value="Acyl-CoA N-acyltransferases (Nat)"/>
    <property type="match status" value="1"/>
</dbReference>
<name>A0ABP8QVG0_9SPHI</name>
<evidence type="ECO:0000313" key="3">
    <source>
        <dbReference type="Proteomes" id="UP001500394"/>
    </source>
</evidence>
<dbReference type="EMBL" id="BAABGR010000004">
    <property type="protein sequence ID" value="GAA4511112.1"/>
    <property type="molecule type" value="Genomic_DNA"/>
</dbReference>